<gene>
    <name evidence="6" type="ORF">SKP52_01145</name>
</gene>
<dbReference type="InterPro" id="IPR036259">
    <property type="entry name" value="MFS_trans_sf"/>
</dbReference>
<dbReference type="InterPro" id="IPR020846">
    <property type="entry name" value="MFS_dom"/>
</dbReference>
<dbReference type="AlphaFoldDB" id="A0A0A7PAU7"/>
<evidence type="ECO:0000313" key="6">
    <source>
        <dbReference type="EMBL" id="AJA07171.1"/>
    </source>
</evidence>
<dbReference type="HOGENOM" id="CLU_001265_10_3_5"/>
<feature type="transmembrane region" description="Helical" evidence="4">
    <location>
        <begin position="341"/>
        <end position="360"/>
    </location>
</feature>
<keyword evidence="2 4" id="KW-1133">Transmembrane helix</keyword>
<dbReference type="CDD" id="cd17489">
    <property type="entry name" value="MFS_YfcJ_like"/>
    <property type="match status" value="1"/>
</dbReference>
<feature type="transmembrane region" description="Helical" evidence="4">
    <location>
        <begin position="244"/>
        <end position="265"/>
    </location>
</feature>
<name>A0A0A7PAU7_9SPHN</name>
<keyword evidence="3 4" id="KW-0472">Membrane</keyword>
<feature type="transmembrane region" description="Helical" evidence="4">
    <location>
        <begin position="213"/>
        <end position="238"/>
    </location>
</feature>
<organism evidence="6 7">
    <name type="scientific">Sphingopyxis fribergensis</name>
    <dbReference type="NCBI Taxonomy" id="1515612"/>
    <lineage>
        <taxon>Bacteria</taxon>
        <taxon>Pseudomonadati</taxon>
        <taxon>Pseudomonadota</taxon>
        <taxon>Alphaproteobacteria</taxon>
        <taxon>Sphingomonadales</taxon>
        <taxon>Sphingomonadaceae</taxon>
        <taxon>Sphingopyxis</taxon>
    </lineage>
</organism>
<evidence type="ECO:0000256" key="4">
    <source>
        <dbReference type="SAM" id="Phobius"/>
    </source>
</evidence>
<dbReference type="GO" id="GO:0022857">
    <property type="term" value="F:transmembrane transporter activity"/>
    <property type="evidence" value="ECO:0007669"/>
    <property type="project" value="InterPro"/>
</dbReference>
<dbReference type="InterPro" id="IPR052714">
    <property type="entry name" value="MFS_Exporter"/>
</dbReference>
<reference evidence="6 7" key="1">
    <citation type="journal article" date="2015" name="Int. J. Syst. Evol. Microbiol.">
        <title>Description of Sphingopyxis fribergensis sp. nov. - a soil bacterium with the ability to degrade styrene and phenylacetic acid.</title>
        <authorList>
            <person name="Oelschlagel M."/>
            <person name="Ruckert C."/>
            <person name="Kalinowski J."/>
            <person name="Schmidt G."/>
            <person name="Schlomann M."/>
            <person name="Tischler D."/>
        </authorList>
    </citation>
    <scope>NUCLEOTIDE SEQUENCE [LARGE SCALE GENOMIC DNA]</scope>
    <source>
        <strain evidence="6 7">Kp5.2</strain>
    </source>
</reference>
<feature type="transmembrane region" description="Helical" evidence="4">
    <location>
        <begin position="170"/>
        <end position="192"/>
    </location>
</feature>
<feature type="transmembrane region" description="Helical" evidence="4">
    <location>
        <begin position="301"/>
        <end position="320"/>
    </location>
</feature>
<dbReference type="SUPFAM" id="SSF103473">
    <property type="entry name" value="MFS general substrate transporter"/>
    <property type="match status" value="1"/>
</dbReference>
<dbReference type="PROSITE" id="PS50850">
    <property type="entry name" value="MFS"/>
    <property type="match status" value="1"/>
</dbReference>
<dbReference type="RefSeq" id="WP_039570741.1">
    <property type="nucleotide sequence ID" value="NZ_CP009122.1"/>
</dbReference>
<dbReference type="PANTHER" id="PTHR23531:SF1">
    <property type="entry name" value="QUINOLENE RESISTANCE PROTEIN NORA"/>
    <property type="match status" value="1"/>
</dbReference>
<feature type="transmembrane region" description="Helical" evidence="4">
    <location>
        <begin position="79"/>
        <end position="100"/>
    </location>
</feature>
<proteinExistence type="predicted"/>
<dbReference type="KEGG" id="sphk:SKP52_01145"/>
<protein>
    <recommendedName>
        <fullName evidence="5">Major facilitator superfamily (MFS) profile domain-containing protein</fullName>
    </recommendedName>
</protein>
<evidence type="ECO:0000256" key="3">
    <source>
        <dbReference type="ARBA" id="ARBA00023136"/>
    </source>
</evidence>
<feature type="transmembrane region" description="Helical" evidence="4">
    <location>
        <begin position="277"/>
        <end position="295"/>
    </location>
</feature>
<dbReference type="Pfam" id="PF07690">
    <property type="entry name" value="MFS_1"/>
    <property type="match status" value="1"/>
</dbReference>
<dbReference type="InterPro" id="IPR011701">
    <property type="entry name" value="MFS"/>
</dbReference>
<dbReference type="Proteomes" id="UP000030907">
    <property type="component" value="Chromosome"/>
</dbReference>
<sequence>MSQTPARHPLAPAFPVMAAVFVGYLVVGMALPVLPLHVHDDLGFGPFVVGLVSGGQFLAALASRLWAGHLADTRGSRHAVLVGLCAAIGGGGCYILSLLFPQQPVLAVSVILIGRILLGGAESLIITGGISWALALLPANMAGKAIAWVGMAMFAAMAVGSPVGDLVYRHAGFGGIAVSALLLPAMAAALVWREPALVPKARPQGSVRAVVSAVILPGIAFALSGITFGAVTSFLTLYFAQAGWAHGALAFTGFAAALIVARFLWGDLPDRMGGAQTALGCMVVQTAGLLMIALAGKGWVAIVGAGLCGGGFSLIFPGLGREAVRRAPDDSKGMAMGVYNAFLDVTLGLGSPALGALAGLAGLRSVFIASAVTTVLAMPVVALMLPRKGSATQT</sequence>
<feature type="domain" description="Major facilitator superfamily (MFS) profile" evidence="5">
    <location>
        <begin position="210"/>
        <end position="394"/>
    </location>
</feature>
<feature type="transmembrane region" description="Helical" evidence="4">
    <location>
        <begin position="106"/>
        <end position="133"/>
    </location>
</feature>
<dbReference type="STRING" id="1515612.SKP52_01145"/>
<evidence type="ECO:0000259" key="5">
    <source>
        <dbReference type="PROSITE" id="PS50850"/>
    </source>
</evidence>
<evidence type="ECO:0000256" key="1">
    <source>
        <dbReference type="ARBA" id="ARBA00022692"/>
    </source>
</evidence>
<dbReference type="PANTHER" id="PTHR23531">
    <property type="entry name" value="QUINOLENE RESISTANCE PROTEIN NORA"/>
    <property type="match status" value="1"/>
</dbReference>
<dbReference type="EMBL" id="CP009122">
    <property type="protein sequence ID" value="AJA07171.1"/>
    <property type="molecule type" value="Genomic_DNA"/>
</dbReference>
<keyword evidence="7" id="KW-1185">Reference proteome</keyword>
<feature type="transmembrane region" description="Helical" evidence="4">
    <location>
        <begin position="46"/>
        <end position="67"/>
    </location>
</feature>
<feature type="transmembrane region" description="Helical" evidence="4">
    <location>
        <begin position="366"/>
        <end position="385"/>
    </location>
</feature>
<feature type="transmembrane region" description="Helical" evidence="4">
    <location>
        <begin position="145"/>
        <end position="164"/>
    </location>
</feature>
<dbReference type="NCBIfam" id="NF009048">
    <property type="entry name" value="PRK12382.1"/>
    <property type="match status" value="1"/>
</dbReference>
<accession>A0A0A7PAU7</accession>
<dbReference type="Gene3D" id="1.20.1250.20">
    <property type="entry name" value="MFS general substrate transporter like domains"/>
    <property type="match status" value="1"/>
</dbReference>
<evidence type="ECO:0000256" key="2">
    <source>
        <dbReference type="ARBA" id="ARBA00022989"/>
    </source>
</evidence>
<feature type="transmembrane region" description="Helical" evidence="4">
    <location>
        <begin position="12"/>
        <end position="34"/>
    </location>
</feature>
<keyword evidence="1 4" id="KW-0812">Transmembrane</keyword>
<evidence type="ECO:0000313" key="7">
    <source>
        <dbReference type="Proteomes" id="UP000030907"/>
    </source>
</evidence>